<reference evidence="11" key="1">
    <citation type="journal article" date="2014" name="Int. J. Syst. Evol. Microbiol.">
        <title>Complete genome sequence of Corynebacterium casei LMG S-19264T (=DSM 44701T), isolated from a smear-ripened cheese.</title>
        <authorList>
            <consortium name="US DOE Joint Genome Institute (JGI-PGF)"/>
            <person name="Walter F."/>
            <person name="Albersmeier A."/>
            <person name="Kalinowski J."/>
            <person name="Ruckert C."/>
        </authorList>
    </citation>
    <scope>NUCLEOTIDE SEQUENCE</scope>
    <source>
        <strain evidence="11">CGMCC 4.7201</strain>
    </source>
</reference>
<evidence type="ECO:0000259" key="10">
    <source>
        <dbReference type="Pfam" id="PF02983"/>
    </source>
</evidence>
<dbReference type="InterPro" id="IPR001316">
    <property type="entry name" value="Pept_S1A_streptogrisin"/>
</dbReference>
<dbReference type="CDD" id="cd21112">
    <property type="entry name" value="alphaLP-like"/>
    <property type="match status" value="1"/>
</dbReference>
<organism evidence="11 12">
    <name type="scientific">Wenjunlia tyrosinilytica</name>
    <dbReference type="NCBI Taxonomy" id="1544741"/>
    <lineage>
        <taxon>Bacteria</taxon>
        <taxon>Bacillati</taxon>
        <taxon>Actinomycetota</taxon>
        <taxon>Actinomycetes</taxon>
        <taxon>Kitasatosporales</taxon>
        <taxon>Streptomycetaceae</taxon>
        <taxon>Wenjunlia</taxon>
    </lineage>
</organism>
<evidence type="ECO:0000256" key="8">
    <source>
        <dbReference type="PIRSR" id="PIRSR001134-1"/>
    </source>
</evidence>
<keyword evidence="3" id="KW-0732">Signal</keyword>
<dbReference type="Proteomes" id="UP000641932">
    <property type="component" value="Unassembled WGS sequence"/>
</dbReference>
<dbReference type="PRINTS" id="PR00861">
    <property type="entry name" value="ALYTICPTASE"/>
</dbReference>
<dbReference type="InterPro" id="IPR009003">
    <property type="entry name" value="Peptidase_S1_PA"/>
</dbReference>
<gene>
    <name evidence="11" type="ORF">GCM10012280_58210</name>
</gene>
<dbReference type="AlphaFoldDB" id="A0A918E1Q7"/>
<evidence type="ECO:0000313" key="12">
    <source>
        <dbReference type="Proteomes" id="UP000641932"/>
    </source>
</evidence>
<keyword evidence="5" id="KW-0720">Serine protease</keyword>
<evidence type="ECO:0000256" key="9">
    <source>
        <dbReference type="PIRSR" id="PIRSR001134-2"/>
    </source>
</evidence>
<evidence type="ECO:0000256" key="7">
    <source>
        <dbReference type="ARBA" id="ARBA00023157"/>
    </source>
</evidence>
<keyword evidence="4" id="KW-0378">Hydrolase</keyword>
<dbReference type="InterPro" id="IPR004236">
    <property type="entry name" value="Pept_S1_alpha_lytic"/>
</dbReference>
<dbReference type="Gene3D" id="2.40.10.10">
    <property type="entry name" value="Trypsin-like serine proteases"/>
    <property type="match status" value="2"/>
</dbReference>
<dbReference type="Gene3D" id="3.30.300.50">
    <property type="match status" value="1"/>
</dbReference>
<dbReference type="GO" id="GO:0004252">
    <property type="term" value="F:serine-type endopeptidase activity"/>
    <property type="evidence" value="ECO:0007669"/>
    <property type="project" value="InterPro"/>
</dbReference>
<evidence type="ECO:0000256" key="4">
    <source>
        <dbReference type="ARBA" id="ARBA00022801"/>
    </source>
</evidence>
<evidence type="ECO:0000256" key="5">
    <source>
        <dbReference type="ARBA" id="ARBA00022825"/>
    </source>
</evidence>
<feature type="active site" description="Charge relay system" evidence="8">
    <location>
        <position position="251"/>
    </location>
</feature>
<dbReference type="InterPro" id="IPR035070">
    <property type="entry name" value="Streptogrisin_prodomain"/>
</dbReference>
<evidence type="ECO:0000256" key="6">
    <source>
        <dbReference type="ARBA" id="ARBA00023145"/>
    </source>
</evidence>
<evidence type="ECO:0000256" key="2">
    <source>
        <dbReference type="ARBA" id="ARBA00022670"/>
    </source>
</evidence>
<sequence>MLAVAGGAALAVGGLQYASAGPPAPGAKPADRVMAAYAKAQNLSVEEAKTRLVRQSELARTATKLDKALKPSWSAGSWIDQKSGRLLVAVTNRQRAAAIDAPNTESRLVTRSTNDLEAVKGSVAGFAKRHAPRGVAWYIDVPRNVVTIEVAESLSGRPQNKAFLAEVRKLGAAVKVRSVKGRMAPNYGMQDGDEITSGNASSCSLGWWVQDRSGADLLMTAGHCLDSGGHLWYHKLLHIGGGVSHKYGPMDWGTIHVDDIAAPRPTTQVNLYNGAYAKISGYGRAPVGTQICKSGHRTGQTCGPITAHDATVTYSDGHTLTGMSKAALVGDHGDSGGAVYQFDPNKEGFVIAQGMVSGGPEGQGPDDYSWYQPIDTAVADSDTIFIKSTE</sequence>
<protein>
    <submittedName>
        <fullName evidence="11">Serine protease</fullName>
    </submittedName>
</protein>
<reference evidence="11" key="2">
    <citation type="submission" date="2020-09" db="EMBL/GenBank/DDBJ databases">
        <authorList>
            <person name="Sun Q."/>
            <person name="Zhou Y."/>
        </authorList>
    </citation>
    <scope>NUCLEOTIDE SEQUENCE</scope>
    <source>
        <strain evidence="11">CGMCC 4.7201</strain>
    </source>
</reference>
<keyword evidence="2 11" id="KW-0645">Protease</keyword>
<dbReference type="GO" id="GO:0006508">
    <property type="term" value="P:proteolysis"/>
    <property type="evidence" value="ECO:0007669"/>
    <property type="project" value="UniProtKB-KW"/>
</dbReference>
<dbReference type="InterPro" id="IPR043504">
    <property type="entry name" value="Peptidase_S1_PA_chymotrypsin"/>
</dbReference>
<proteinExistence type="inferred from homology"/>
<dbReference type="EMBL" id="BMMS01000032">
    <property type="protein sequence ID" value="GGO97132.1"/>
    <property type="molecule type" value="Genomic_DNA"/>
</dbReference>
<dbReference type="Pfam" id="PF02983">
    <property type="entry name" value="Pro_Al_protease"/>
    <property type="match status" value="1"/>
</dbReference>
<dbReference type="GO" id="GO:0005576">
    <property type="term" value="C:extracellular region"/>
    <property type="evidence" value="ECO:0007669"/>
    <property type="project" value="InterPro"/>
</dbReference>
<keyword evidence="7 9" id="KW-1015">Disulfide bond</keyword>
<evidence type="ECO:0000256" key="1">
    <source>
        <dbReference type="ARBA" id="ARBA00007664"/>
    </source>
</evidence>
<accession>A0A918E1Q7</accession>
<feature type="domain" description="Peptidase S1A alpha-lytic prodomain" evidence="10">
    <location>
        <begin position="111"/>
        <end position="155"/>
    </location>
</feature>
<feature type="disulfide bond" evidence="9">
    <location>
        <begin position="203"/>
        <end position="224"/>
    </location>
</feature>
<keyword evidence="12" id="KW-1185">Reference proteome</keyword>
<feature type="active site" description="Charge relay system" evidence="8">
    <location>
        <position position="335"/>
    </location>
</feature>
<evidence type="ECO:0000256" key="3">
    <source>
        <dbReference type="ARBA" id="ARBA00022729"/>
    </source>
</evidence>
<comment type="caution">
    <text evidence="11">The sequence shown here is derived from an EMBL/GenBank/DDBJ whole genome shotgun (WGS) entry which is preliminary data.</text>
</comment>
<evidence type="ECO:0000313" key="11">
    <source>
        <dbReference type="EMBL" id="GGO97132.1"/>
    </source>
</evidence>
<name>A0A918E1Q7_9ACTN</name>
<feature type="disulfide bond" evidence="9">
    <location>
        <begin position="292"/>
        <end position="302"/>
    </location>
</feature>
<dbReference type="PIRSF" id="PIRSF001134">
    <property type="entry name" value="Streptogrisin"/>
    <property type="match status" value="1"/>
</dbReference>
<feature type="active site" description="Charge relay system" evidence="8">
    <location>
        <position position="223"/>
    </location>
</feature>
<dbReference type="SUPFAM" id="SSF50494">
    <property type="entry name" value="Trypsin-like serine proteases"/>
    <property type="match status" value="1"/>
</dbReference>
<keyword evidence="6" id="KW-0865">Zymogen</keyword>
<comment type="similarity">
    <text evidence="1">Belongs to the peptidase S1 family.</text>
</comment>